<feature type="compositionally biased region" description="Low complexity" evidence="2">
    <location>
        <begin position="183"/>
        <end position="197"/>
    </location>
</feature>
<evidence type="ECO:0000313" key="3">
    <source>
        <dbReference type="EMBL" id="EJK44120.1"/>
    </source>
</evidence>
<feature type="region of interest" description="Disordered" evidence="2">
    <location>
        <begin position="166"/>
        <end position="232"/>
    </location>
</feature>
<feature type="compositionally biased region" description="Acidic residues" evidence="2">
    <location>
        <begin position="37"/>
        <end position="52"/>
    </location>
</feature>
<sequence length="546" mass="59031">DDGHGGGGSPGASSQRRDGADCGGGPGAVPGGGSAEEAGDDGPDDDGSDDDGSTSSSSSSSGSADTDHDGVRSLLLRAERRFRAQSAFEEVKELRSEVTRHQTLAESTLRVNRSLRKQVDDLEGKLEGYRRAVSVLKRNELRAEERRAANEAEYMNQLNDLVEREDREGARGGAQEEEGGGAAAAAAAAGAARATGSGRRGERLAAGGVRPGLQRRERRGRRREELRRLDAERYPPQAAHVHRPLPQARVQPRPALRPHDRRRAVECRLVRHLTRRRLRHEPRLDHVYGLRDEARHQGARDPYPDVLGGGERRRAVAAVPPAPPPLEPDQPLPDDVPGREGRDYEGHIPGYRRLPRRVEPPYALRPVDLAERLAEAPVDPRDETLKVANGDEVLVCTTQEPAAPATDAARGPKRGFTAPNIPNCIPPVEQREARGLRAPPHEGPDADVREGPPVARLGEGPEGVDGVEKGLGERAADPPGEDRGRPAGRAGGAAAGGQRPGRRRRTDYATDVGDAPRGRCAMLARRRNRRRRRTTAASAAADERRE</sequence>
<organism evidence="3 4">
    <name type="scientific">Thalassiosira oceanica</name>
    <name type="common">Marine diatom</name>
    <dbReference type="NCBI Taxonomy" id="159749"/>
    <lineage>
        <taxon>Eukaryota</taxon>
        <taxon>Sar</taxon>
        <taxon>Stramenopiles</taxon>
        <taxon>Ochrophyta</taxon>
        <taxon>Bacillariophyta</taxon>
        <taxon>Coscinodiscophyceae</taxon>
        <taxon>Thalassiosirophycidae</taxon>
        <taxon>Thalassiosirales</taxon>
        <taxon>Thalassiosiraceae</taxon>
        <taxon>Thalassiosira</taxon>
    </lineage>
</organism>
<dbReference type="Proteomes" id="UP000266841">
    <property type="component" value="Unassembled WGS sequence"/>
</dbReference>
<feature type="compositionally biased region" description="Gly residues" evidence="2">
    <location>
        <begin position="489"/>
        <end position="499"/>
    </location>
</feature>
<protein>
    <submittedName>
        <fullName evidence="3">Uncharacterized protein</fullName>
    </submittedName>
</protein>
<feature type="compositionally biased region" description="Basic and acidic residues" evidence="2">
    <location>
        <begin position="466"/>
        <end position="485"/>
    </location>
</feature>
<feature type="region of interest" description="Disordered" evidence="2">
    <location>
        <begin position="1"/>
        <end position="72"/>
    </location>
</feature>
<feature type="region of interest" description="Disordered" evidence="2">
    <location>
        <begin position="295"/>
        <end position="349"/>
    </location>
</feature>
<accession>K0QYX4</accession>
<feature type="compositionally biased region" description="Gly residues" evidence="2">
    <location>
        <begin position="1"/>
        <end position="10"/>
    </location>
</feature>
<proteinExistence type="predicted"/>
<feature type="compositionally biased region" description="Pro residues" evidence="2">
    <location>
        <begin position="320"/>
        <end position="331"/>
    </location>
</feature>
<evidence type="ECO:0000313" key="4">
    <source>
        <dbReference type="Proteomes" id="UP000266841"/>
    </source>
</evidence>
<feature type="compositionally biased region" description="Basic and acidic residues" evidence="2">
    <location>
        <begin position="429"/>
        <end position="450"/>
    </location>
</feature>
<keyword evidence="1" id="KW-0175">Coiled coil</keyword>
<evidence type="ECO:0000256" key="2">
    <source>
        <dbReference type="SAM" id="MobiDB-lite"/>
    </source>
</evidence>
<dbReference type="AlphaFoldDB" id="K0QYX4"/>
<feature type="compositionally biased region" description="Basic residues" evidence="2">
    <location>
        <begin position="524"/>
        <end position="534"/>
    </location>
</feature>
<comment type="caution">
    <text evidence="3">The sequence shown here is derived from an EMBL/GenBank/DDBJ whole genome shotgun (WGS) entry which is preliminary data.</text>
</comment>
<name>K0QYX4_THAOC</name>
<reference evidence="3 4" key="1">
    <citation type="journal article" date="2012" name="Genome Biol.">
        <title>Genome and low-iron response of an oceanic diatom adapted to chronic iron limitation.</title>
        <authorList>
            <person name="Lommer M."/>
            <person name="Specht M."/>
            <person name="Roy A.S."/>
            <person name="Kraemer L."/>
            <person name="Andreson R."/>
            <person name="Gutowska M.A."/>
            <person name="Wolf J."/>
            <person name="Bergner S.V."/>
            <person name="Schilhabel M.B."/>
            <person name="Klostermeier U.C."/>
            <person name="Beiko R.G."/>
            <person name="Rosenstiel P."/>
            <person name="Hippler M."/>
            <person name="Laroche J."/>
        </authorList>
    </citation>
    <scope>NUCLEOTIDE SEQUENCE [LARGE SCALE GENOMIC DNA]</scope>
    <source>
        <strain evidence="3 4">CCMP1005</strain>
    </source>
</reference>
<feature type="compositionally biased region" description="Low complexity" evidence="2">
    <location>
        <begin position="53"/>
        <end position="64"/>
    </location>
</feature>
<keyword evidence="4" id="KW-1185">Reference proteome</keyword>
<evidence type="ECO:0000256" key="1">
    <source>
        <dbReference type="SAM" id="Coils"/>
    </source>
</evidence>
<dbReference type="EMBL" id="AGNL01050145">
    <property type="protein sequence ID" value="EJK44120.1"/>
    <property type="molecule type" value="Genomic_DNA"/>
</dbReference>
<feature type="region of interest" description="Disordered" evidence="2">
    <location>
        <begin position="402"/>
        <end position="546"/>
    </location>
</feature>
<feature type="coiled-coil region" evidence="1">
    <location>
        <begin position="105"/>
        <end position="139"/>
    </location>
</feature>
<gene>
    <name evidence="3" type="ORF">THAOC_37367</name>
</gene>
<feature type="compositionally biased region" description="Gly residues" evidence="2">
    <location>
        <begin position="21"/>
        <end position="34"/>
    </location>
</feature>
<feature type="compositionally biased region" description="Basic and acidic residues" evidence="2">
    <location>
        <begin position="336"/>
        <end position="346"/>
    </location>
</feature>
<feature type="compositionally biased region" description="Basic and acidic residues" evidence="2">
    <location>
        <begin position="222"/>
        <end position="232"/>
    </location>
</feature>
<feature type="non-terminal residue" evidence="3">
    <location>
        <position position="1"/>
    </location>
</feature>